<organism evidence="2">
    <name type="scientific">Candidatus Methanogaster sp. ANME-2c ERB4</name>
    <dbReference type="NCBI Taxonomy" id="2759911"/>
    <lineage>
        <taxon>Archaea</taxon>
        <taxon>Methanobacteriati</taxon>
        <taxon>Methanobacteriota</taxon>
        <taxon>Stenosarchaea group</taxon>
        <taxon>Methanomicrobia</taxon>
        <taxon>Methanosarcinales</taxon>
        <taxon>ANME-2 cluster</taxon>
        <taxon>Candidatus Methanogasteraceae</taxon>
        <taxon>Candidatus Methanogaster</taxon>
    </lineage>
</organism>
<gene>
    <name evidence="2" type="ORF">CLCIFPGF_00008</name>
    <name evidence="1" type="ORF">JFPJJDFG_00004</name>
</gene>
<evidence type="ECO:0000313" key="1">
    <source>
        <dbReference type="EMBL" id="QNO44309.1"/>
    </source>
</evidence>
<dbReference type="EMBL" id="MT631157">
    <property type="protein sequence ID" value="QNO45851.1"/>
    <property type="molecule type" value="Genomic_DNA"/>
</dbReference>
<proteinExistence type="predicted"/>
<accession>A0A7G9YCW7</accession>
<evidence type="ECO:0000313" key="2">
    <source>
        <dbReference type="EMBL" id="QNO45851.1"/>
    </source>
</evidence>
<name>A0A7G9YCW7_9EURY</name>
<dbReference type="AlphaFoldDB" id="A0A7G9YCW7"/>
<dbReference type="EMBL" id="MT630951">
    <property type="protein sequence ID" value="QNO44309.1"/>
    <property type="molecule type" value="Genomic_DNA"/>
</dbReference>
<sequence>MTQRGRKIKITTLCDPLCSLWFNLPYHNRILRKSEKVHALANYQRAYFSCQKTEDRNQETDQQIWAVTKNPKRKKDSRNISGNLYFTYAERLYQHMRIGGTACNRLLALKIVYCDLSRRKHRTIDLEEIEASRLERVIEWLSIVSGRL</sequence>
<reference evidence="2" key="1">
    <citation type="submission" date="2020-06" db="EMBL/GenBank/DDBJ databases">
        <title>Unique genomic features of the anaerobic methanotrophic archaea.</title>
        <authorList>
            <person name="Chadwick G.L."/>
            <person name="Skennerton C.T."/>
            <person name="Laso-Perez R."/>
            <person name="Leu A.O."/>
            <person name="Speth D.R."/>
            <person name="Yu H."/>
            <person name="Morgan-Lang C."/>
            <person name="Hatzenpichler R."/>
            <person name="Goudeau D."/>
            <person name="Malmstrom R."/>
            <person name="Brazelton W.J."/>
            <person name="Woyke T."/>
            <person name="Hallam S.J."/>
            <person name="Tyson G.W."/>
            <person name="Wegener G."/>
            <person name="Boetius A."/>
            <person name="Orphan V."/>
        </authorList>
    </citation>
    <scope>NUCLEOTIDE SEQUENCE</scope>
</reference>
<protein>
    <submittedName>
        <fullName evidence="2">Uncharacterized protein</fullName>
    </submittedName>
</protein>